<dbReference type="InterPro" id="IPR039299">
    <property type="entry name" value="SEOA"/>
</dbReference>
<dbReference type="GO" id="GO:0010088">
    <property type="term" value="P:phloem development"/>
    <property type="evidence" value="ECO:0007669"/>
    <property type="project" value="InterPro"/>
</dbReference>
<gene>
    <name evidence="3" type="ORF">RchiOBHm_Chr4g0389961</name>
</gene>
<accession>A0A2P6QQ50</accession>
<dbReference type="Gene3D" id="3.40.30.10">
    <property type="entry name" value="Glutaredoxin"/>
    <property type="match status" value="1"/>
</dbReference>
<evidence type="ECO:0000313" key="4">
    <source>
        <dbReference type="Proteomes" id="UP000238479"/>
    </source>
</evidence>
<dbReference type="Gramene" id="PRQ36305">
    <property type="protein sequence ID" value="PRQ36305"/>
    <property type="gene ID" value="RchiOBHm_Chr4g0389961"/>
</dbReference>
<dbReference type="InterPro" id="IPR027944">
    <property type="entry name" value="SEO_C"/>
</dbReference>
<dbReference type="EMBL" id="PDCK01000042">
    <property type="protein sequence ID" value="PRQ36305.1"/>
    <property type="molecule type" value="Genomic_DNA"/>
</dbReference>
<feature type="domain" description="Sieve element occlusion N-terminal" evidence="1">
    <location>
        <begin position="9"/>
        <end position="285"/>
    </location>
</feature>
<dbReference type="Pfam" id="PF14576">
    <property type="entry name" value="SEO_N"/>
    <property type="match status" value="1"/>
</dbReference>
<evidence type="ECO:0000313" key="3">
    <source>
        <dbReference type="EMBL" id="PRQ36305.1"/>
    </source>
</evidence>
<dbReference type="Pfam" id="PF14577">
    <property type="entry name" value="SEO_C"/>
    <property type="match status" value="1"/>
</dbReference>
<dbReference type="PANTHER" id="PTHR33232">
    <property type="entry name" value="PROTEIN SIEVE ELEMENT OCCLUSION B-LIKE"/>
    <property type="match status" value="1"/>
</dbReference>
<proteinExistence type="predicted"/>
<name>A0A2P6QQ50_ROSCH</name>
<dbReference type="PANTHER" id="PTHR33232:SF18">
    <property type="entry name" value="PROTEIN SIEVE ELEMENT OCCLUSION B-LIKE"/>
    <property type="match status" value="1"/>
</dbReference>
<evidence type="ECO:0000259" key="2">
    <source>
        <dbReference type="Pfam" id="PF14577"/>
    </source>
</evidence>
<reference evidence="3 4" key="1">
    <citation type="journal article" date="2018" name="Nat. Genet.">
        <title>The Rosa genome provides new insights in the design of modern roses.</title>
        <authorList>
            <person name="Bendahmane M."/>
        </authorList>
    </citation>
    <scope>NUCLEOTIDE SEQUENCE [LARGE SCALE GENOMIC DNA]</scope>
    <source>
        <strain evidence="4">cv. Old Blush</strain>
    </source>
</reference>
<protein>
    <submittedName>
        <fullName evidence="3">Putative sieve element occlusion</fullName>
    </submittedName>
</protein>
<comment type="caution">
    <text evidence="3">The sequence shown here is derived from an EMBL/GenBank/DDBJ whole genome shotgun (WGS) entry which is preliminary data.</text>
</comment>
<sequence>MASKLTEMSDEEILNFINGKYSPGDSTAFDVGDLFTITKTIIDHATRNSMVDDILKSANALNEKVPNINDSFISPLCTLKSICCEMSSCMDKACSGEEISIQPRTEVIFDKLKPYPWDAKAVLALAAFALEYGDFWHLAQLYGQCNQLTNSLAILKRVPVLTKHAILEKRKEEVLELNHLIKATLQVTDFIFKVEDLFVHNHNENVKELDKAVKSIPTYVFWTITTIVACAVKVTHLTSDEEEPYPLSYLVTKIEGILKILEEQHASCEKELDKLKKHRKLVRIMSEARSTHQIMNVINTLIQFRDDGKLPTISVGSSVKEDNYVLFYISSLENNKKDDISHLKEVHDQFPKKYKNWTIVWIPIVEDWTEDHRKKFEELASEMPWYKVQFFSSIVIKFLSADDRLSFKGNPKCVVMSPQAQLQSHNTLDLIRKYGINFFDHLFPVVVPPGPLPVVPPEDPRLELKPFFESLKNEELKKLSKDKKTCIFFFGGTVESWIKLEKNVKEVNDTVKVFGVAIELSRVVLHEAEAGESKYSETHEAFWSGIENLLLSLLDHYNEVEYKIVKAELHKLLSYKHGEWIMVSQKYELIASCRPATIFDVLENMSQSKPSISLLGSYIQNFIANKPWSPPSECCQFVNPGNPPKIMDCPFCRHPMETISVAYKCCHPGYPHN</sequence>
<dbReference type="OMA" id="FTIVACT"/>
<keyword evidence="4" id="KW-1185">Reference proteome</keyword>
<evidence type="ECO:0000259" key="1">
    <source>
        <dbReference type="Pfam" id="PF14576"/>
    </source>
</evidence>
<dbReference type="InterPro" id="IPR027942">
    <property type="entry name" value="SEO_N"/>
</dbReference>
<dbReference type="Proteomes" id="UP000238479">
    <property type="component" value="Chromosome 4"/>
</dbReference>
<dbReference type="STRING" id="74649.A0A2P6QQ50"/>
<organism evidence="3 4">
    <name type="scientific">Rosa chinensis</name>
    <name type="common">China rose</name>
    <dbReference type="NCBI Taxonomy" id="74649"/>
    <lineage>
        <taxon>Eukaryota</taxon>
        <taxon>Viridiplantae</taxon>
        <taxon>Streptophyta</taxon>
        <taxon>Embryophyta</taxon>
        <taxon>Tracheophyta</taxon>
        <taxon>Spermatophyta</taxon>
        <taxon>Magnoliopsida</taxon>
        <taxon>eudicotyledons</taxon>
        <taxon>Gunneridae</taxon>
        <taxon>Pentapetalae</taxon>
        <taxon>rosids</taxon>
        <taxon>fabids</taxon>
        <taxon>Rosales</taxon>
        <taxon>Rosaceae</taxon>
        <taxon>Rosoideae</taxon>
        <taxon>Rosoideae incertae sedis</taxon>
        <taxon>Rosa</taxon>
    </lineage>
</organism>
<feature type="domain" description="Sieve element occlusion C-terminal" evidence="2">
    <location>
        <begin position="486"/>
        <end position="667"/>
    </location>
</feature>
<dbReference type="AlphaFoldDB" id="A0A2P6QQ50"/>